<keyword evidence="4 6" id="KW-0067">ATP-binding</keyword>
<dbReference type="InterPro" id="IPR027417">
    <property type="entry name" value="P-loop_NTPase"/>
</dbReference>
<dbReference type="GO" id="GO:0016887">
    <property type="term" value="F:ATP hydrolysis activity"/>
    <property type="evidence" value="ECO:0007669"/>
    <property type="project" value="InterPro"/>
</dbReference>
<name>A0A1I3YW25_9LACT</name>
<dbReference type="PROSITE" id="PS50893">
    <property type="entry name" value="ABC_TRANSPORTER_2"/>
    <property type="match status" value="1"/>
</dbReference>
<evidence type="ECO:0000313" key="7">
    <source>
        <dbReference type="Proteomes" id="UP000199589"/>
    </source>
</evidence>
<gene>
    <name evidence="6" type="ORF">SAMN04488569_102531</name>
</gene>
<proteinExistence type="inferred from homology"/>
<keyword evidence="3" id="KW-0547">Nucleotide-binding</keyword>
<evidence type="ECO:0000256" key="1">
    <source>
        <dbReference type="ARBA" id="ARBA00005417"/>
    </source>
</evidence>
<dbReference type="Pfam" id="PF00005">
    <property type="entry name" value="ABC_tran"/>
    <property type="match status" value="1"/>
</dbReference>
<dbReference type="AlphaFoldDB" id="A0A1I3YW25"/>
<dbReference type="PANTHER" id="PTHR42734:SF5">
    <property type="entry name" value="IRON TRANSPORT SYSTEM ATP-BINDING PROTEIN HI_0361-RELATED"/>
    <property type="match status" value="1"/>
</dbReference>
<dbReference type="PANTHER" id="PTHR42734">
    <property type="entry name" value="METAL TRANSPORT SYSTEM ATP-BINDING PROTEIN TM_0124-RELATED"/>
    <property type="match status" value="1"/>
</dbReference>
<dbReference type="SUPFAM" id="SSF52540">
    <property type="entry name" value="P-loop containing nucleoside triphosphate hydrolases"/>
    <property type="match status" value="1"/>
</dbReference>
<protein>
    <submittedName>
        <fullName evidence="6">Manganese/zinc/iron transport system ATP-binding protein</fullName>
    </submittedName>
</protein>
<evidence type="ECO:0000313" key="6">
    <source>
        <dbReference type="EMBL" id="SFK35579.1"/>
    </source>
</evidence>
<dbReference type="InterPro" id="IPR003439">
    <property type="entry name" value="ABC_transporter-like_ATP-bd"/>
</dbReference>
<dbReference type="RefSeq" id="WP_072693333.1">
    <property type="nucleotide sequence ID" value="NZ_FOSJ01000025.1"/>
</dbReference>
<dbReference type="PROSITE" id="PS00211">
    <property type="entry name" value="ABC_TRANSPORTER_1"/>
    <property type="match status" value="1"/>
</dbReference>
<evidence type="ECO:0000256" key="2">
    <source>
        <dbReference type="ARBA" id="ARBA00022448"/>
    </source>
</evidence>
<dbReference type="InterPro" id="IPR003593">
    <property type="entry name" value="AAA+_ATPase"/>
</dbReference>
<dbReference type="SMART" id="SM00382">
    <property type="entry name" value="AAA"/>
    <property type="match status" value="1"/>
</dbReference>
<dbReference type="InterPro" id="IPR017871">
    <property type="entry name" value="ABC_transporter-like_CS"/>
</dbReference>
<dbReference type="GO" id="GO:0005524">
    <property type="term" value="F:ATP binding"/>
    <property type="evidence" value="ECO:0007669"/>
    <property type="project" value="UniProtKB-KW"/>
</dbReference>
<reference evidence="7" key="1">
    <citation type="submission" date="2016-10" db="EMBL/GenBank/DDBJ databases">
        <authorList>
            <person name="Varghese N."/>
            <person name="Submissions S."/>
        </authorList>
    </citation>
    <scope>NUCLEOTIDE SEQUENCE [LARGE SCALE GENOMIC DNA]</scope>
    <source>
        <strain evidence="7">DSM 16108</strain>
    </source>
</reference>
<dbReference type="Proteomes" id="UP000199589">
    <property type="component" value="Unassembled WGS sequence"/>
</dbReference>
<keyword evidence="7" id="KW-1185">Reference proteome</keyword>
<accession>A0A1I3YW25</accession>
<keyword evidence="2" id="KW-0813">Transport</keyword>
<comment type="similarity">
    <text evidence="1">Belongs to the ABC transporter superfamily.</text>
</comment>
<evidence type="ECO:0000259" key="5">
    <source>
        <dbReference type="PROSITE" id="PS50893"/>
    </source>
</evidence>
<evidence type="ECO:0000256" key="4">
    <source>
        <dbReference type="ARBA" id="ARBA00022840"/>
    </source>
</evidence>
<evidence type="ECO:0000256" key="3">
    <source>
        <dbReference type="ARBA" id="ARBA00022741"/>
    </source>
</evidence>
<feature type="domain" description="ABC transporter" evidence="5">
    <location>
        <begin position="7"/>
        <end position="243"/>
    </location>
</feature>
<organism evidence="6 7">
    <name type="scientific">Marinilactibacillus piezotolerans</name>
    <dbReference type="NCBI Taxonomy" id="258723"/>
    <lineage>
        <taxon>Bacteria</taxon>
        <taxon>Bacillati</taxon>
        <taxon>Bacillota</taxon>
        <taxon>Bacilli</taxon>
        <taxon>Lactobacillales</taxon>
        <taxon>Carnobacteriaceae</taxon>
        <taxon>Marinilactibacillus</taxon>
    </lineage>
</organism>
<dbReference type="OrthoDB" id="9806726at2"/>
<dbReference type="InterPro" id="IPR050153">
    <property type="entry name" value="Metal_Ion_Import_ABC"/>
</dbReference>
<dbReference type="FunFam" id="3.40.50.300:FF:000134">
    <property type="entry name" value="Iron-enterobactin ABC transporter ATP-binding protein"/>
    <property type="match status" value="1"/>
</dbReference>
<sequence length="251" mass="28502">MEEQKAIDIHQLTVAYDAKPVLWNTSVAFKKGKLTAIVGPNGAGKSTLIKTILDFIKPVTGQIEYFVGKQSSEYKEIKNHIAYVPQNSTVDWDFPATVLDVVLMGRYGHLGWFKRPRKKDKDIAKEMLVKVGMPSFSNRQISQLSGGQRQRVFLARALAQEAEIYMLDEPLAGVDMKTEHIIMDLLKELTKKNKTVIVVHHDLQTVEEYFDEVIFINQEVLNSGPVSSVFTKANIEETYRQDRNLGEEEDT</sequence>
<dbReference type="Gene3D" id="3.40.50.300">
    <property type="entry name" value="P-loop containing nucleotide triphosphate hydrolases"/>
    <property type="match status" value="1"/>
</dbReference>
<dbReference type="EMBL" id="FOSJ01000025">
    <property type="protein sequence ID" value="SFK35579.1"/>
    <property type="molecule type" value="Genomic_DNA"/>
</dbReference>
<dbReference type="CDD" id="cd03235">
    <property type="entry name" value="ABC_Metallic_Cations"/>
    <property type="match status" value="1"/>
</dbReference>